<keyword evidence="4 6" id="KW-1133">Transmembrane helix</keyword>
<dbReference type="EMBL" id="FNFE01000005">
    <property type="protein sequence ID" value="SDK57191.1"/>
    <property type="molecule type" value="Genomic_DNA"/>
</dbReference>
<evidence type="ECO:0000256" key="1">
    <source>
        <dbReference type="ARBA" id="ARBA00004651"/>
    </source>
</evidence>
<dbReference type="RefSeq" id="WP_090309604.1">
    <property type="nucleotide sequence ID" value="NZ_FNFE01000005.1"/>
</dbReference>
<dbReference type="Proteomes" id="UP000198882">
    <property type="component" value="Unassembled WGS sequence"/>
</dbReference>
<dbReference type="GO" id="GO:0015658">
    <property type="term" value="F:branched-chain amino acid transmembrane transporter activity"/>
    <property type="evidence" value="ECO:0007669"/>
    <property type="project" value="InterPro"/>
</dbReference>
<dbReference type="PANTHER" id="PTHR30482:SF10">
    <property type="entry name" value="HIGH-AFFINITY BRANCHED-CHAIN AMINO ACID TRANSPORT PROTEIN BRAE"/>
    <property type="match status" value="1"/>
</dbReference>
<feature type="transmembrane region" description="Helical" evidence="6">
    <location>
        <begin position="226"/>
        <end position="246"/>
    </location>
</feature>
<dbReference type="OrthoDB" id="239932at2157"/>
<keyword evidence="8" id="KW-1185">Reference proteome</keyword>
<reference evidence="8" key="1">
    <citation type="submission" date="2016-10" db="EMBL/GenBank/DDBJ databases">
        <authorList>
            <person name="Varghese N."/>
            <person name="Submissions S."/>
        </authorList>
    </citation>
    <scope>NUCLEOTIDE SEQUENCE [LARGE SCALE GENOMIC DNA]</scope>
    <source>
        <strain evidence="8">B4,CECT 8067,JCM 17497</strain>
    </source>
</reference>
<organism evidence="7 8">
    <name type="scientific">Natronorubrum texcoconense</name>
    <dbReference type="NCBI Taxonomy" id="1095776"/>
    <lineage>
        <taxon>Archaea</taxon>
        <taxon>Methanobacteriati</taxon>
        <taxon>Methanobacteriota</taxon>
        <taxon>Stenosarchaea group</taxon>
        <taxon>Halobacteria</taxon>
        <taxon>Halobacteriales</taxon>
        <taxon>Natrialbaceae</taxon>
        <taxon>Natronorubrum</taxon>
    </lineage>
</organism>
<dbReference type="CDD" id="cd06581">
    <property type="entry name" value="TM_PBP1_LivM_like"/>
    <property type="match status" value="1"/>
</dbReference>
<dbReference type="STRING" id="1095776.SAMN04515672_3372"/>
<dbReference type="Pfam" id="PF02653">
    <property type="entry name" value="BPD_transp_2"/>
    <property type="match status" value="1"/>
</dbReference>
<accession>A0A1G9CZQ9</accession>
<feature type="transmembrane region" description="Helical" evidence="6">
    <location>
        <begin position="258"/>
        <end position="285"/>
    </location>
</feature>
<sequence>MNVTIPKTDHELGSTSVVLLGLIVLLGLAILTGALTVSYATYLIALSGMYVLLALGLNVQWGYGGIINFAVVAFWGLGAYVAALATARTSPLGLEWHPLFALVVAIIFSVIAAILVGLPAIRLRADYLAIATLGFSEIFRLLVANETHITAGMAGLAGIPSVLEDLPFDTVTTNLLVVAVAGALVFLFLRRIHRSPWGRVMQIIKADEDLAESLGKNAFSFKMQTFVLGCVIMTIAGVYYAHFIGYVDPTDLDPLETFFVWVAVILGGSGSNRGAVVGAFILVAVLEGTRFLTDFSIFAALSTGPLRLLIVGVLIVLIMRFKPEGLYPPRDELIWPKSQTDTEGQS</sequence>
<keyword evidence="5 6" id="KW-0472">Membrane</keyword>
<proteinExistence type="predicted"/>
<protein>
    <submittedName>
        <fullName evidence="7">Amino acid/amide ABC transporter membrane protein 2, HAAT family</fullName>
    </submittedName>
</protein>
<evidence type="ECO:0000313" key="8">
    <source>
        <dbReference type="Proteomes" id="UP000198882"/>
    </source>
</evidence>
<evidence type="ECO:0000256" key="5">
    <source>
        <dbReference type="ARBA" id="ARBA00023136"/>
    </source>
</evidence>
<evidence type="ECO:0000256" key="2">
    <source>
        <dbReference type="ARBA" id="ARBA00022475"/>
    </source>
</evidence>
<keyword evidence="2" id="KW-1003">Cell membrane</keyword>
<dbReference type="AlphaFoldDB" id="A0A1G9CZQ9"/>
<comment type="subcellular location">
    <subcellularLocation>
        <location evidence="1">Cell membrane</location>
        <topology evidence="1">Multi-pass membrane protein</topology>
    </subcellularLocation>
</comment>
<evidence type="ECO:0000313" key="7">
    <source>
        <dbReference type="EMBL" id="SDK57191.1"/>
    </source>
</evidence>
<feature type="transmembrane region" description="Helical" evidence="6">
    <location>
        <begin position="297"/>
        <end position="319"/>
    </location>
</feature>
<feature type="transmembrane region" description="Helical" evidence="6">
    <location>
        <begin position="171"/>
        <end position="189"/>
    </location>
</feature>
<feature type="transmembrane region" description="Helical" evidence="6">
    <location>
        <begin position="66"/>
        <end position="87"/>
    </location>
</feature>
<evidence type="ECO:0000256" key="3">
    <source>
        <dbReference type="ARBA" id="ARBA00022692"/>
    </source>
</evidence>
<dbReference type="InterPro" id="IPR043428">
    <property type="entry name" value="LivM-like"/>
</dbReference>
<dbReference type="PANTHER" id="PTHR30482">
    <property type="entry name" value="HIGH-AFFINITY BRANCHED-CHAIN AMINO ACID TRANSPORT SYSTEM PERMEASE"/>
    <property type="match status" value="1"/>
</dbReference>
<feature type="transmembrane region" description="Helical" evidence="6">
    <location>
        <begin position="99"/>
        <end position="118"/>
    </location>
</feature>
<keyword evidence="3 6" id="KW-0812">Transmembrane</keyword>
<dbReference type="GO" id="GO:0005886">
    <property type="term" value="C:plasma membrane"/>
    <property type="evidence" value="ECO:0007669"/>
    <property type="project" value="UniProtKB-SubCell"/>
</dbReference>
<name>A0A1G9CZQ9_9EURY</name>
<evidence type="ECO:0000256" key="6">
    <source>
        <dbReference type="SAM" id="Phobius"/>
    </source>
</evidence>
<dbReference type="InterPro" id="IPR001851">
    <property type="entry name" value="ABC_transp_permease"/>
</dbReference>
<feature type="transmembrane region" description="Helical" evidence="6">
    <location>
        <begin position="39"/>
        <end position="59"/>
    </location>
</feature>
<gene>
    <name evidence="7" type="ORF">SAMN04515672_3372</name>
</gene>
<feature type="transmembrane region" description="Helical" evidence="6">
    <location>
        <begin position="12"/>
        <end position="33"/>
    </location>
</feature>
<evidence type="ECO:0000256" key="4">
    <source>
        <dbReference type="ARBA" id="ARBA00022989"/>
    </source>
</evidence>